<feature type="region of interest" description="Disordered" evidence="1">
    <location>
        <begin position="47"/>
        <end position="73"/>
    </location>
</feature>
<evidence type="ECO:0000313" key="2">
    <source>
        <dbReference type="EMBL" id="GAC93687.1"/>
    </source>
</evidence>
<feature type="compositionally biased region" description="Basic and acidic residues" evidence="1">
    <location>
        <begin position="47"/>
        <end position="66"/>
    </location>
</feature>
<sequence>MDDDGKLSEAHEHKQGPFIRSTFLLTEQQDSAETSLRRRVKCPEVDKVTASSRYEKRKGDHIESFERSVWQNK</sequence>
<accession>R9NYH4</accession>
<dbReference type="GeneID" id="24106553"/>
<organism evidence="2 3">
    <name type="scientific">Pseudozyma hubeiensis (strain SY62)</name>
    <name type="common">Yeast</name>
    <dbReference type="NCBI Taxonomy" id="1305764"/>
    <lineage>
        <taxon>Eukaryota</taxon>
        <taxon>Fungi</taxon>
        <taxon>Dikarya</taxon>
        <taxon>Basidiomycota</taxon>
        <taxon>Ustilaginomycotina</taxon>
        <taxon>Ustilaginomycetes</taxon>
        <taxon>Ustilaginales</taxon>
        <taxon>Ustilaginaceae</taxon>
        <taxon>Pseudozyma</taxon>
    </lineage>
</organism>
<name>R9NYH4_PSEHS</name>
<reference evidence="3" key="1">
    <citation type="journal article" date="2013" name="Genome Announc.">
        <title>Draft genome sequence of the basidiomycetous yeast-like fungus Pseudozyma hubeiensis SY62, which produces an abundant amount of the biosurfactant mannosylerythritol lipids.</title>
        <authorList>
            <person name="Konishi M."/>
            <person name="Hatada Y."/>
            <person name="Horiuchi J."/>
        </authorList>
    </citation>
    <scope>NUCLEOTIDE SEQUENCE [LARGE SCALE GENOMIC DNA]</scope>
    <source>
        <strain evidence="3">SY62</strain>
    </source>
</reference>
<dbReference type="RefSeq" id="XP_012187274.1">
    <property type="nucleotide sequence ID" value="XM_012331884.1"/>
</dbReference>
<dbReference type="Proteomes" id="UP000014071">
    <property type="component" value="Unassembled WGS sequence"/>
</dbReference>
<protein>
    <submittedName>
        <fullName evidence="2">Uncharacterized protein</fullName>
    </submittedName>
</protein>
<dbReference type="AlphaFoldDB" id="R9NYH4"/>
<gene>
    <name evidence="2" type="ORF">PHSY_001252</name>
</gene>
<keyword evidence="3" id="KW-1185">Reference proteome</keyword>
<dbReference type="HOGENOM" id="CLU_2705896_0_0_1"/>
<dbReference type="EMBL" id="DF238778">
    <property type="protein sequence ID" value="GAC93687.1"/>
    <property type="molecule type" value="Genomic_DNA"/>
</dbReference>
<feature type="region of interest" description="Disordered" evidence="1">
    <location>
        <begin position="1"/>
        <end position="24"/>
    </location>
</feature>
<evidence type="ECO:0000313" key="3">
    <source>
        <dbReference type="Proteomes" id="UP000014071"/>
    </source>
</evidence>
<proteinExistence type="predicted"/>
<evidence type="ECO:0000256" key="1">
    <source>
        <dbReference type="SAM" id="MobiDB-lite"/>
    </source>
</evidence>
<feature type="compositionally biased region" description="Basic and acidic residues" evidence="1">
    <location>
        <begin position="1"/>
        <end position="15"/>
    </location>
</feature>